<dbReference type="InterPro" id="IPR041478">
    <property type="entry name" value="TetR_C_27"/>
</dbReference>
<keyword evidence="2 4" id="KW-0238">DNA-binding</keyword>
<dbReference type="STRING" id="571298.SAMN04488026_106514"/>
<evidence type="ECO:0000256" key="3">
    <source>
        <dbReference type="ARBA" id="ARBA00023163"/>
    </source>
</evidence>
<dbReference type="SUPFAM" id="SSF46689">
    <property type="entry name" value="Homeodomain-like"/>
    <property type="match status" value="1"/>
</dbReference>
<name>A0A1G9GUT3_9RHOB</name>
<reference evidence="7 8" key="1">
    <citation type="submission" date="2016-10" db="EMBL/GenBank/DDBJ databases">
        <authorList>
            <person name="de Groot N.N."/>
        </authorList>
    </citation>
    <scope>NUCLEOTIDE SEQUENCE [LARGE SCALE GENOMIC DNA]</scope>
    <source>
        <strain evidence="7 8">DSM 25294</strain>
    </source>
</reference>
<dbReference type="InterPro" id="IPR001647">
    <property type="entry name" value="HTH_TetR"/>
</dbReference>
<dbReference type="GO" id="GO:0000976">
    <property type="term" value="F:transcription cis-regulatory region binding"/>
    <property type="evidence" value="ECO:0007669"/>
    <property type="project" value="TreeGrafter"/>
</dbReference>
<dbReference type="Gene3D" id="1.10.357.10">
    <property type="entry name" value="Tetracycline Repressor, domain 2"/>
    <property type="match status" value="1"/>
</dbReference>
<feature type="region of interest" description="Disordered" evidence="5">
    <location>
        <begin position="1"/>
        <end position="31"/>
    </location>
</feature>
<evidence type="ECO:0000256" key="2">
    <source>
        <dbReference type="ARBA" id="ARBA00023125"/>
    </source>
</evidence>
<evidence type="ECO:0000256" key="5">
    <source>
        <dbReference type="SAM" id="MobiDB-lite"/>
    </source>
</evidence>
<evidence type="ECO:0000259" key="6">
    <source>
        <dbReference type="PROSITE" id="PS50977"/>
    </source>
</evidence>
<sequence length="227" mass="24767">MTEHEIETSGPPASGRSGMRTGSARSADTDTMHDRIVEKAEQLVRQFGYQKTTVADIAAELDMSPANVYRFFSSKAAICEDVARKLAADVREKMREAADDPLLGARERLRRLVLANHHEIVNRCIADKRTHAMVHAAVENNWSVVQEHQESIRQMIAKIISDGIDAGEFSVADPEAASHCFQAALISACHPVIVEGRLSAGEDIQPTLDPLLEFALRGLGARAPSGD</sequence>
<protein>
    <submittedName>
        <fullName evidence="7">Transcriptional regulator, TetR family</fullName>
    </submittedName>
</protein>
<dbReference type="PROSITE" id="PS50977">
    <property type="entry name" value="HTH_TETR_2"/>
    <property type="match status" value="1"/>
</dbReference>
<evidence type="ECO:0000313" key="8">
    <source>
        <dbReference type="Proteomes" id="UP000199382"/>
    </source>
</evidence>
<dbReference type="Gene3D" id="1.10.10.60">
    <property type="entry name" value="Homeodomain-like"/>
    <property type="match status" value="1"/>
</dbReference>
<feature type="DNA-binding region" description="H-T-H motif" evidence="4">
    <location>
        <begin position="53"/>
        <end position="72"/>
    </location>
</feature>
<dbReference type="Pfam" id="PF00440">
    <property type="entry name" value="TetR_N"/>
    <property type="match status" value="1"/>
</dbReference>
<dbReference type="AlphaFoldDB" id="A0A1G9GUT3"/>
<dbReference type="InterPro" id="IPR009057">
    <property type="entry name" value="Homeodomain-like_sf"/>
</dbReference>
<evidence type="ECO:0000256" key="1">
    <source>
        <dbReference type="ARBA" id="ARBA00023015"/>
    </source>
</evidence>
<dbReference type="SUPFAM" id="SSF48498">
    <property type="entry name" value="Tetracyclin repressor-like, C-terminal domain"/>
    <property type="match status" value="1"/>
</dbReference>
<dbReference type="PANTHER" id="PTHR30055:SF151">
    <property type="entry name" value="TRANSCRIPTIONAL REGULATORY PROTEIN"/>
    <property type="match status" value="1"/>
</dbReference>
<feature type="domain" description="HTH tetR-type" evidence="6">
    <location>
        <begin position="30"/>
        <end position="90"/>
    </location>
</feature>
<dbReference type="Proteomes" id="UP000199382">
    <property type="component" value="Unassembled WGS sequence"/>
</dbReference>
<keyword evidence="3" id="KW-0804">Transcription</keyword>
<dbReference type="InterPro" id="IPR036271">
    <property type="entry name" value="Tet_transcr_reg_TetR-rel_C_sf"/>
</dbReference>
<dbReference type="GO" id="GO:0003700">
    <property type="term" value="F:DNA-binding transcription factor activity"/>
    <property type="evidence" value="ECO:0007669"/>
    <property type="project" value="TreeGrafter"/>
</dbReference>
<evidence type="ECO:0000256" key="4">
    <source>
        <dbReference type="PROSITE-ProRule" id="PRU00335"/>
    </source>
</evidence>
<keyword evidence="8" id="KW-1185">Reference proteome</keyword>
<dbReference type="PANTHER" id="PTHR30055">
    <property type="entry name" value="HTH-TYPE TRANSCRIPTIONAL REGULATOR RUTR"/>
    <property type="match status" value="1"/>
</dbReference>
<gene>
    <name evidence="7" type="ORF">SAMN04488026_106514</name>
</gene>
<proteinExistence type="predicted"/>
<dbReference type="EMBL" id="FNEK01000065">
    <property type="protein sequence ID" value="SDL04439.1"/>
    <property type="molecule type" value="Genomic_DNA"/>
</dbReference>
<keyword evidence="1" id="KW-0805">Transcription regulation</keyword>
<dbReference type="Pfam" id="PF17935">
    <property type="entry name" value="TetR_C_27"/>
    <property type="match status" value="1"/>
</dbReference>
<accession>A0A1G9GUT3</accession>
<evidence type="ECO:0000313" key="7">
    <source>
        <dbReference type="EMBL" id="SDL04439.1"/>
    </source>
</evidence>
<organism evidence="7 8">
    <name type="scientific">Aliiruegeria lutimaris</name>
    <dbReference type="NCBI Taxonomy" id="571298"/>
    <lineage>
        <taxon>Bacteria</taxon>
        <taxon>Pseudomonadati</taxon>
        <taxon>Pseudomonadota</taxon>
        <taxon>Alphaproteobacteria</taxon>
        <taxon>Rhodobacterales</taxon>
        <taxon>Roseobacteraceae</taxon>
        <taxon>Aliiruegeria</taxon>
    </lineage>
</organism>
<dbReference type="InterPro" id="IPR050109">
    <property type="entry name" value="HTH-type_TetR-like_transc_reg"/>
</dbReference>
<dbReference type="OrthoDB" id="9802802at2"/>